<gene>
    <name evidence="3" type="ORF">A3L09_10375</name>
</gene>
<dbReference type="OrthoDB" id="86198at2157"/>
<dbReference type="EMBL" id="CP014862">
    <property type="protein sequence ID" value="ASJ03633.1"/>
    <property type="molecule type" value="Genomic_DNA"/>
</dbReference>
<dbReference type="Proteomes" id="UP000250179">
    <property type="component" value="Chromosome"/>
</dbReference>
<accession>A0A2Z2MDI8</accession>
<dbReference type="RefSeq" id="WP_088858891.1">
    <property type="nucleotide sequence ID" value="NZ_CP014862.1"/>
</dbReference>
<reference evidence="3 4" key="1">
    <citation type="submission" date="2016-03" db="EMBL/GenBank/DDBJ databases">
        <title>Complete genome sequence of Thermococcus profundus strain DT5432.</title>
        <authorList>
            <person name="Oger P.M."/>
        </authorList>
    </citation>
    <scope>NUCLEOTIDE SEQUENCE [LARGE SCALE GENOMIC DNA]</scope>
    <source>
        <strain evidence="3 4">DT 5432</strain>
    </source>
</reference>
<dbReference type="KEGG" id="tprf:A3L09_10375"/>
<keyword evidence="2" id="KW-0472">Membrane</keyword>
<feature type="transmembrane region" description="Helical" evidence="2">
    <location>
        <begin position="477"/>
        <end position="496"/>
    </location>
</feature>
<keyword evidence="4" id="KW-1185">Reference proteome</keyword>
<evidence type="ECO:0000313" key="3">
    <source>
        <dbReference type="EMBL" id="ASJ03633.1"/>
    </source>
</evidence>
<keyword evidence="2" id="KW-1133">Transmembrane helix</keyword>
<evidence type="ECO:0000313" key="4">
    <source>
        <dbReference type="Proteomes" id="UP000250179"/>
    </source>
</evidence>
<feature type="region of interest" description="Disordered" evidence="1">
    <location>
        <begin position="508"/>
        <end position="560"/>
    </location>
</feature>
<dbReference type="GeneID" id="33320825"/>
<protein>
    <submittedName>
        <fullName evidence="3">Uncharacterized protein</fullName>
    </submittedName>
</protein>
<evidence type="ECO:0000256" key="1">
    <source>
        <dbReference type="SAM" id="MobiDB-lite"/>
    </source>
</evidence>
<feature type="compositionally biased region" description="Basic residues" evidence="1">
    <location>
        <begin position="546"/>
        <end position="560"/>
    </location>
</feature>
<name>A0A2Z2MDI8_THEPR</name>
<organism evidence="3 4">
    <name type="scientific">Thermococcus profundus</name>
    <dbReference type="NCBI Taxonomy" id="49899"/>
    <lineage>
        <taxon>Archaea</taxon>
        <taxon>Methanobacteriati</taxon>
        <taxon>Methanobacteriota</taxon>
        <taxon>Thermococci</taxon>
        <taxon>Thermococcales</taxon>
        <taxon>Thermococcaceae</taxon>
        <taxon>Thermococcus</taxon>
    </lineage>
</organism>
<keyword evidence="2" id="KW-0812">Transmembrane</keyword>
<sequence>MKKAVILSVIIVSVLLIPHVSSASQSPGLKTSDVLILLPGEETSDTISALNLAGLNFTAVVYTGYSTGGLPVGSLNFTPAYTIFKDWKAGEVQEIPFNVSLSPEVSPGIYTLILNFRAMAEDGSIHTLSLEVPVRVSLNPVVLKSVELRVLERPKSGLNPFNGETLLVIAHVKNIGRHPEGVLVSLNLTSLESGAAVFQNSTNLVMPPGPGDVEFRVPFGWDWPSGKYNLSLTVESLRGSEGFWKVIGLSTGIDYMNVSIAHDSVIKGKPLKGYATIISERSIDLNLSVSALKEGSEIWSYKNPLLIKPGTNVFELNLPTNVSGEITLKASISYGRRVLASSTAEYTVLEYPYFEKISASPRGDTLQVNVSIVNPNSLPFDLRLYYNMSGGNAILYSDSESIVVDPGEEEKEFEFKVPRNTTVSYTFLLLGEDGTEFDRRSGSLFVPPAAQPSPSSSPVNTSGEAVEGGGGGNDEKAVLVAGLIFIIAVILAGLFLGSRGEEGYVSPWERARKPRTKPKPKRRSPLGRFKRPKLPKFIENRELPRKFRRRPVAKTRKKKK</sequence>
<feature type="compositionally biased region" description="Basic and acidic residues" evidence="1">
    <location>
        <begin position="536"/>
        <end position="545"/>
    </location>
</feature>
<feature type="compositionally biased region" description="Basic residues" evidence="1">
    <location>
        <begin position="512"/>
        <end position="534"/>
    </location>
</feature>
<feature type="region of interest" description="Disordered" evidence="1">
    <location>
        <begin position="441"/>
        <end position="471"/>
    </location>
</feature>
<evidence type="ECO:0000256" key="2">
    <source>
        <dbReference type="SAM" id="Phobius"/>
    </source>
</evidence>
<dbReference type="AlphaFoldDB" id="A0A2Z2MDI8"/>
<proteinExistence type="predicted"/>